<dbReference type="PANTHER" id="PTHR16002">
    <property type="entry name" value="TRANSMEMBRANE PROTEIN 248-LIKE"/>
    <property type="match status" value="1"/>
</dbReference>
<keyword evidence="4 5" id="KW-0472">Membrane</keyword>
<evidence type="ECO:0000256" key="3">
    <source>
        <dbReference type="ARBA" id="ARBA00022989"/>
    </source>
</evidence>
<evidence type="ECO:0000313" key="7">
    <source>
        <dbReference type="EMBL" id="KAI1900525.1"/>
    </source>
</evidence>
<proteinExistence type="predicted"/>
<comment type="subcellular location">
    <subcellularLocation>
        <location evidence="1">Membrane</location>
    </subcellularLocation>
</comment>
<evidence type="ECO:0000256" key="4">
    <source>
        <dbReference type="ARBA" id="ARBA00023136"/>
    </source>
</evidence>
<evidence type="ECO:0000259" key="6">
    <source>
        <dbReference type="Pfam" id="PF14940"/>
    </source>
</evidence>
<accession>A0A8T3E1R8</accession>
<dbReference type="EMBL" id="JAERUA010000004">
    <property type="protein sequence ID" value="KAI1900525.1"/>
    <property type="molecule type" value="Genomic_DNA"/>
</dbReference>
<evidence type="ECO:0000256" key="2">
    <source>
        <dbReference type="ARBA" id="ARBA00022692"/>
    </source>
</evidence>
<dbReference type="InterPro" id="IPR039493">
    <property type="entry name" value="TMEM248/TMEM219"/>
</dbReference>
<evidence type="ECO:0000256" key="1">
    <source>
        <dbReference type="ARBA" id="ARBA00004370"/>
    </source>
</evidence>
<dbReference type="GO" id="GO:0016020">
    <property type="term" value="C:membrane"/>
    <property type="evidence" value="ECO:0007669"/>
    <property type="project" value="UniProtKB-SubCell"/>
</dbReference>
<protein>
    <recommendedName>
        <fullName evidence="6">TMEM248/TMEM219 domain-containing protein</fullName>
    </recommendedName>
</protein>
<dbReference type="PANTHER" id="PTHR16002:SF6">
    <property type="entry name" value="INSULIN-LIKE GROWTH FACTOR-BINDING PROTEIN 3 RECEPTOR"/>
    <property type="match status" value="1"/>
</dbReference>
<reference evidence="7" key="1">
    <citation type="submission" date="2021-01" db="EMBL/GenBank/DDBJ databases">
        <authorList>
            <person name="Zahm M."/>
            <person name="Roques C."/>
            <person name="Cabau C."/>
            <person name="Klopp C."/>
            <person name="Donnadieu C."/>
            <person name="Jouanno E."/>
            <person name="Lampietro C."/>
            <person name="Louis A."/>
            <person name="Herpin A."/>
            <person name="Echchiki A."/>
            <person name="Berthelot C."/>
            <person name="Parey E."/>
            <person name="Roest-Crollius H."/>
            <person name="Braasch I."/>
            <person name="Postlethwait J."/>
            <person name="Bobe J."/>
            <person name="Montfort J."/>
            <person name="Bouchez O."/>
            <person name="Begum T."/>
            <person name="Mejri S."/>
            <person name="Adams A."/>
            <person name="Chen W.-J."/>
            <person name="Guiguen Y."/>
        </authorList>
    </citation>
    <scope>NUCLEOTIDE SEQUENCE</scope>
    <source>
        <tissue evidence="7">Blood</tissue>
    </source>
</reference>
<keyword evidence="8" id="KW-1185">Reference proteome</keyword>
<feature type="domain" description="TMEM248/TMEM219" evidence="6">
    <location>
        <begin position="31"/>
        <end position="266"/>
    </location>
</feature>
<dbReference type="Proteomes" id="UP000829720">
    <property type="component" value="Unassembled WGS sequence"/>
</dbReference>
<comment type="caution">
    <text evidence="7">The sequence shown here is derived from an EMBL/GenBank/DDBJ whole genome shotgun (WGS) entry which is preliminary data.</text>
</comment>
<name>A0A8T3E1R8_9TELE</name>
<feature type="transmembrane region" description="Helical" evidence="5">
    <location>
        <begin position="279"/>
        <end position="302"/>
    </location>
</feature>
<sequence length="322" mass="35231">MFSGQSQFWECLGNSNVALTAMGTWQPLGNLRSYFEHHPPTVIFFLCLLSLAVTFICYGLYIEAHDVKNPDIPQDWNQILASFANLKLCVYGNETEGDNAPMNAKHEAAAPSLVEHETVDGIPSNTSNASFAFTHLSMLVPLALTDSSQGRSLVRLQTTLWGSELGLKGSAGNKSLNLTLLFYSQSGQTNSGSVQTGSRITCLRVTAPSHILPQTPHPPVCPVIEDQDNDHSPLKIITSSQRNSNPKNALECYYMQFTPDHNLTVMLSQEEKDLAGQHLIMVSACLLSLCGVLCCFASLSCLKSRRYHGNGLDLQKDPLIDS</sequence>
<organism evidence="7 8">
    <name type="scientific">Albula goreensis</name>
    <dbReference type="NCBI Taxonomy" id="1534307"/>
    <lineage>
        <taxon>Eukaryota</taxon>
        <taxon>Metazoa</taxon>
        <taxon>Chordata</taxon>
        <taxon>Craniata</taxon>
        <taxon>Vertebrata</taxon>
        <taxon>Euteleostomi</taxon>
        <taxon>Actinopterygii</taxon>
        <taxon>Neopterygii</taxon>
        <taxon>Teleostei</taxon>
        <taxon>Albuliformes</taxon>
        <taxon>Albulidae</taxon>
        <taxon>Albula</taxon>
    </lineage>
</organism>
<dbReference type="OrthoDB" id="8680674at2759"/>
<evidence type="ECO:0000256" key="5">
    <source>
        <dbReference type="SAM" id="Phobius"/>
    </source>
</evidence>
<evidence type="ECO:0000313" key="8">
    <source>
        <dbReference type="Proteomes" id="UP000829720"/>
    </source>
</evidence>
<dbReference type="AlphaFoldDB" id="A0A8T3E1R8"/>
<keyword evidence="2 5" id="KW-0812">Transmembrane</keyword>
<feature type="transmembrane region" description="Helical" evidence="5">
    <location>
        <begin position="42"/>
        <end position="61"/>
    </location>
</feature>
<dbReference type="InterPro" id="IPR039587">
    <property type="entry name" value="TMEM248/TMEM219_dom"/>
</dbReference>
<gene>
    <name evidence="7" type="ORF">AGOR_G00050830</name>
</gene>
<keyword evidence="3 5" id="KW-1133">Transmembrane helix</keyword>
<dbReference type="Pfam" id="PF14940">
    <property type="entry name" value="TMEM219"/>
    <property type="match status" value="1"/>
</dbReference>